<dbReference type="STRING" id="288705.RSal33209_0626"/>
<sequence length="65" mass="6835">MTAVLGHAPSAESVEMLNSGGVVVPNALLLNNGFADIGLGDSRQQIGQYGYDLQWANFPVTSSVR</sequence>
<accession>A9WLL5</accession>
<proteinExistence type="predicted"/>
<reference evidence="2" key="1">
    <citation type="journal article" date="2008" name="J. Bacteriol.">
        <title>Genome sequence of the fish pathogen Renibacterium salmoninarum suggests reductive evolution away from an environmental Arthrobacter ancestor.</title>
        <authorList>
            <person name="Wiens G.D."/>
            <person name="Rockey D.D."/>
            <person name="Wu Z."/>
            <person name="Chang J."/>
            <person name="Levy R."/>
            <person name="Crane S."/>
            <person name="Chen D.S."/>
            <person name="Capri G.R."/>
            <person name="Burnett J.R."/>
            <person name="Sudheesh P.S."/>
            <person name="Schipma M.J."/>
            <person name="Burd H."/>
            <person name="Bhattacharyya A."/>
            <person name="Rhodes L.D."/>
            <person name="Kaul R."/>
            <person name="Strom M.S."/>
        </authorList>
    </citation>
    <scope>NUCLEOTIDE SEQUENCE [LARGE SCALE GENOMIC DNA]</scope>
    <source>
        <strain evidence="2">ATCC 33209 / DSM 20767 / JCM 11484 / NBRC 15589 / NCIMB 2235</strain>
    </source>
</reference>
<gene>
    <name evidence="1" type="ordered locus">RSal33209_0626</name>
</gene>
<name>A9WLL5_RENSM</name>
<evidence type="ECO:0000313" key="2">
    <source>
        <dbReference type="Proteomes" id="UP000002007"/>
    </source>
</evidence>
<dbReference type="EMBL" id="CP000910">
    <property type="protein sequence ID" value="ABY22373.1"/>
    <property type="molecule type" value="Genomic_DNA"/>
</dbReference>
<protein>
    <submittedName>
        <fullName evidence="1">Hypothetical membrane protein</fullName>
    </submittedName>
</protein>
<dbReference type="RefSeq" id="WP_012244074.1">
    <property type="nucleotide sequence ID" value="NC_010168.1"/>
</dbReference>
<evidence type="ECO:0000313" key="1">
    <source>
        <dbReference type="EMBL" id="ABY22373.1"/>
    </source>
</evidence>
<organism evidence="1 2">
    <name type="scientific">Renibacterium salmoninarum (strain ATCC 33209 / DSM 20767 / JCM 11484 / NBRC 15589 / NCIMB 2235)</name>
    <dbReference type="NCBI Taxonomy" id="288705"/>
    <lineage>
        <taxon>Bacteria</taxon>
        <taxon>Bacillati</taxon>
        <taxon>Actinomycetota</taxon>
        <taxon>Actinomycetes</taxon>
        <taxon>Micrococcales</taxon>
        <taxon>Micrococcaceae</taxon>
        <taxon>Renibacterium</taxon>
    </lineage>
</organism>
<dbReference type="KEGG" id="rsa:RSal33209_0626"/>
<dbReference type="HOGENOM" id="CLU_2846746_0_0_11"/>
<dbReference type="AlphaFoldDB" id="A9WLL5"/>
<keyword evidence="2" id="KW-1185">Reference proteome</keyword>
<dbReference type="Proteomes" id="UP000002007">
    <property type="component" value="Chromosome"/>
</dbReference>